<dbReference type="EMBL" id="QXFT01001698">
    <property type="protein sequence ID" value="KAE9312321.1"/>
    <property type="molecule type" value="Genomic_DNA"/>
</dbReference>
<keyword evidence="3" id="KW-1185">Reference proteome</keyword>
<feature type="region of interest" description="Disordered" evidence="1">
    <location>
        <begin position="33"/>
        <end position="61"/>
    </location>
</feature>
<organism evidence="2 3">
    <name type="scientific">Phytophthora rubi</name>
    <dbReference type="NCBI Taxonomy" id="129364"/>
    <lineage>
        <taxon>Eukaryota</taxon>
        <taxon>Sar</taxon>
        <taxon>Stramenopiles</taxon>
        <taxon>Oomycota</taxon>
        <taxon>Peronosporomycetes</taxon>
        <taxon>Peronosporales</taxon>
        <taxon>Peronosporaceae</taxon>
        <taxon>Phytophthora</taxon>
    </lineage>
</organism>
<dbReference type="Proteomes" id="UP000434957">
    <property type="component" value="Unassembled WGS sequence"/>
</dbReference>
<gene>
    <name evidence="2" type="ORF">PR003_g19794</name>
</gene>
<name>A0A6A4DSU6_9STRA</name>
<comment type="caution">
    <text evidence="2">The sequence shown here is derived from an EMBL/GenBank/DDBJ whole genome shotgun (WGS) entry which is preliminary data.</text>
</comment>
<evidence type="ECO:0000313" key="3">
    <source>
        <dbReference type="Proteomes" id="UP000434957"/>
    </source>
</evidence>
<accession>A0A6A4DSU6</accession>
<evidence type="ECO:0000256" key="1">
    <source>
        <dbReference type="SAM" id="MobiDB-lite"/>
    </source>
</evidence>
<evidence type="ECO:0000313" key="2">
    <source>
        <dbReference type="EMBL" id="KAE9312321.1"/>
    </source>
</evidence>
<dbReference type="AlphaFoldDB" id="A0A6A4DSU6"/>
<proteinExistence type="predicted"/>
<sequence length="61" mass="6554">MEAGTSAPILDAPIRPIWTVGVWLMEIGSDVADNVNPRDVASTPCRNGNVSSMEEEGRARN</sequence>
<protein>
    <submittedName>
        <fullName evidence="2">Uncharacterized protein</fullName>
    </submittedName>
</protein>
<reference evidence="2 3" key="1">
    <citation type="submission" date="2018-08" db="EMBL/GenBank/DDBJ databases">
        <title>Genomic investigation of the strawberry pathogen Phytophthora fragariae indicates pathogenicity is determined by transcriptional variation in three key races.</title>
        <authorList>
            <person name="Adams T.M."/>
            <person name="Armitage A.D."/>
            <person name="Sobczyk M.K."/>
            <person name="Bates H.J."/>
            <person name="Dunwell J.M."/>
            <person name="Nellist C.F."/>
            <person name="Harrison R.J."/>
        </authorList>
    </citation>
    <scope>NUCLEOTIDE SEQUENCE [LARGE SCALE GENOMIC DNA]</scope>
    <source>
        <strain evidence="2 3">SCRP333</strain>
    </source>
</reference>